<organism evidence="1">
    <name type="scientific">Anguilla anguilla</name>
    <name type="common">European freshwater eel</name>
    <name type="synonym">Muraena anguilla</name>
    <dbReference type="NCBI Taxonomy" id="7936"/>
    <lineage>
        <taxon>Eukaryota</taxon>
        <taxon>Metazoa</taxon>
        <taxon>Chordata</taxon>
        <taxon>Craniata</taxon>
        <taxon>Vertebrata</taxon>
        <taxon>Euteleostomi</taxon>
        <taxon>Actinopterygii</taxon>
        <taxon>Neopterygii</taxon>
        <taxon>Teleostei</taxon>
        <taxon>Anguilliformes</taxon>
        <taxon>Anguillidae</taxon>
        <taxon>Anguilla</taxon>
    </lineage>
</organism>
<proteinExistence type="predicted"/>
<accession>A0A0E9SS34</accession>
<reference evidence="1" key="1">
    <citation type="submission" date="2014-11" db="EMBL/GenBank/DDBJ databases">
        <authorList>
            <person name="Amaro Gonzalez C."/>
        </authorList>
    </citation>
    <scope>NUCLEOTIDE SEQUENCE</scope>
</reference>
<protein>
    <submittedName>
        <fullName evidence="1">Uncharacterized protein</fullName>
    </submittedName>
</protein>
<sequence>MVEQGAQYLLIHGIPILPELRLQYTWYKPTALLTLSSSHQTCNVTPNFKITVFVWTSWVPDIKPQ</sequence>
<evidence type="ECO:0000313" key="1">
    <source>
        <dbReference type="EMBL" id="JAH44126.1"/>
    </source>
</evidence>
<reference evidence="1" key="2">
    <citation type="journal article" date="2015" name="Fish Shellfish Immunol.">
        <title>Early steps in the European eel (Anguilla anguilla)-Vibrio vulnificus interaction in the gills: Role of the RtxA13 toxin.</title>
        <authorList>
            <person name="Callol A."/>
            <person name="Pajuelo D."/>
            <person name="Ebbesson L."/>
            <person name="Teles M."/>
            <person name="MacKenzie S."/>
            <person name="Amaro C."/>
        </authorList>
    </citation>
    <scope>NUCLEOTIDE SEQUENCE</scope>
</reference>
<name>A0A0E9SS34_ANGAN</name>
<dbReference type="AlphaFoldDB" id="A0A0E9SS34"/>
<dbReference type="EMBL" id="GBXM01064451">
    <property type="protein sequence ID" value="JAH44126.1"/>
    <property type="molecule type" value="Transcribed_RNA"/>
</dbReference>